<dbReference type="EMBL" id="CAADFS010000073">
    <property type="protein sequence ID" value="VFK49256.1"/>
    <property type="molecule type" value="Genomic_DNA"/>
</dbReference>
<proteinExistence type="predicted"/>
<organism evidence="1">
    <name type="scientific">Candidatus Kentrum sp. TC</name>
    <dbReference type="NCBI Taxonomy" id="2126339"/>
    <lineage>
        <taxon>Bacteria</taxon>
        <taxon>Pseudomonadati</taxon>
        <taxon>Pseudomonadota</taxon>
        <taxon>Gammaproteobacteria</taxon>
        <taxon>Candidatus Kentrum</taxon>
    </lineage>
</organism>
<name>A0A450Z640_9GAMM</name>
<evidence type="ECO:0000313" key="1">
    <source>
        <dbReference type="EMBL" id="VFK49256.1"/>
    </source>
</evidence>
<gene>
    <name evidence="1" type="ORF">BECKTC1821D_GA0114238_10737</name>
</gene>
<accession>A0A450Z640</accession>
<sequence length="35" mass="4102">MGKNFGYIDSLLCFRLIKTRQYLNEKNIDYCGNLG</sequence>
<reference evidence="1" key="1">
    <citation type="submission" date="2019-02" db="EMBL/GenBank/DDBJ databases">
        <authorList>
            <person name="Gruber-Vodicka R. H."/>
            <person name="Seah K. B. B."/>
        </authorList>
    </citation>
    <scope>NUCLEOTIDE SEQUENCE</scope>
    <source>
        <strain evidence="1">BECK_BZ123</strain>
    </source>
</reference>
<dbReference type="AlphaFoldDB" id="A0A450Z640"/>
<protein>
    <submittedName>
        <fullName evidence="1">Uncharacterized protein</fullName>
    </submittedName>
</protein>